<dbReference type="PANTHER" id="PTHR46566:SF2">
    <property type="entry name" value="ATP-DEPENDENT 6-PHOSPHOFRUCTOKINASE ISOZYME 2"/>
    <property type="match status" value="1"/>
</dbReference>
<comment type="function">
    <text evidence="11">Catalyzes the ATP-dependent phosphorylation of fructose-l-phosphate to fructose-l,6-bisphosphate.</text>
</comment>
<keyword evidence="4 10" id="KW-0808">Transferase</keyword>
<dbReference type="AlphaFoldDB" id="A0A7G5FFT2"/>
<dbReference type="GO" id="GO:0008662">
    <property type="term" value="F:1-phosphofructokinase activity"/>
    <property type="evidence" value="ECO:0007669"/>
    <property type="project" value="UniProtKB-UniRule"/>
</dbReference>
<dbReference type="Proteomes" id="UP000515570">
    <property type="component" value="Chromosome"/>
</dbReference>
<dbReference type="InterPro" id="IPR011611">
    <property type="entry name" value="PfkB_dom"/>
</dbReference>
<dbReference type="CDD" id="cd01164">
    <property type="entry name" value="FruK_PfkB_like"/>
    <property type="match status" value="1"/>
</dbReference>
<sequence>MILTFTPNPSIDCTMDLSTQLRRGAVHRLNTVTRAAGGKGINVSVAAHLARRPTLAVFPAPHNDPFIRLLLKKDVNYEFVTNDDAVRTNVTITEPDGTTTKLNGPGPQLTESALQQCEQLLVSKAKGASWAVLAGSLPPGAPVDWYSHLAELLHTENPELRIAIDTSDAPLRAVLENIDRARPALIKPNGEELGQAVGVDGAALEAEAKSGDVTAVVKAARQLQERGVDNVLVTLGAAGAVLVRADGAWSACPPPITAVSTVGAGDSSLAGFVMASCTDVSPAEALRHAVAYGSAAASLPGTQLPTPEQLQLSNVTVKDIS</sequence>
<organism evidence="13 14">
    <name type="scientific">Corynebacterium hindlerae</name>
    <dbReference type="NCBI Taxonomy" id="699041"/>
    <lineage>
        <taxon>Bacteria</taxon>
        <taxon>Bacillati</taxon>
        <taxon>Actinomycetota</taxon>
        <taxon>Actinomycetes</taxon>
        <taxon>Mycobacteriales</taxon>
        <taxon>Corynebacteriaceae</taxon>
        <taxon>Corynebacterium</taxon>
    </lineage>
</organism>
<dbReference type="EC" id="2.7.1.56" evidence="2 11"/>
<evidence type="ECO:0000256" key="5">
    <source>
        <dbReference type="ARBA" id="ARBA00022741"/>
    </source>
</evidence>
<proteinExistence type="inferred from homology"/>
<evidence type="ECO:0000256" key="7">
    <source>
        <dbReference type="ARBA" id="ARBA00022840"/>
    </source>
</evidence>
<dbReference type="NCBIfam" id="TIGR03828">
    <property type="entry name" value="pfkB"/>
    <property type="match status" value="1"/>
</dbReference>
<dbReference type="EMBL" id="CP059833">
    <property type="protein sequence ID" value="QMV85473.1"/>
    <property type="molecule type" value="Genomic_DNA"/>
</dbReference>
<dbReference type="InterPro" id="IPR022463">
    <property type="entry name" value="1-PFruKinase"/>
</dbReference>
<dbReference type="PIRSF" id="PIRSF000535">
    <property type="entry name" value="1PFK/6PFK/LacC"/>
    <property type="match status" value="1"/>
</dbReference>
<evidence type="ECO:0000256" key="11">
    <source>
        <dbReference type="RuleBase" id="RU369061"/>
    </source>
</evidence>
<dbReference type="Pfam" id="PF00294">
    <property type="entry name" value="PfkB"/>
    <property type="match status" value="1"/>
</dbReference>
<dbReference type="GO" id="GO:0005524">
    <property type="term" value="F:ATP binding"/>
    <property type="evidence" value="ECO:0007669"/>
    <property type="project" value="UniProtKB-UniRule"/>
</dbReference>
<evidence type="ECO:0000256" key="3">
    <source>
        <dbReference type="ARBA" id="ARBA00013596"/>
    </source>
</evidence>
<keyword evidence="14" id="KW-1185">Reference proteome</keyword>
<keyword evidence="6 11" id="KW-0418">Kinase</keyword>
<protein>
    <recommendedName>
        <fullName evidence="3 11">1-phosphofructokinase</fullName>
        <shortName evidence="11">Fru1PK</shortName>
        <ecNumber evidence="2 11">2.7.1.56</ecNumber>
    </recommendedName>
    <alternativeName>
        <fullName evidence="8 11">Fructose 1-phosphate kinase</fullName>
    </alternativeName>
</protein>
<evidence type="ECO:0000256" key="6">
    <source>
        <dbReference type="ARBA" id="ARBA00022777"/>
    </source>
</evidence>
<evidence type="ECO:0000256" key="2">
    <source>
        <dbReference type="ARBA" id="ARBA00012131"/>
    </source>
</evidence>
<evidence type="ECO:0000313" key="14">
    <source>
        <dbReference type="Proteomes" id="UP000515570"/>
    </source>
</evidence>
<comment type="similarity">
    <text evidence="1 11">Belongs to the carbohydrate kinase PfkB family.</text>
</comment>
<accession>A0A7G5FFT2</accession>
<dbReference type="InterPro" id="IPR029056">
    <property type="entry name" value="Ribokinase-like"/>
</dbReference>
<dbReference type="InterPro" id="IPR002173">
    <property type="entry name" value="Carboh/pur_kinase_PfkB_CS"/>
</dbReference>
<dbReference type="GO" id="GO:0005829">
    <property type="term" value="C:cytosol"/>
    <property type="evidence" value="ECO:0007669"/>
    <property type="project" value="TreeGrafter"/>
</dbReference>
<dbReference type="PROSITE" id="PS00584">
    <property type="entry name" value="PFKB_KINASES_2"/>
    <property type="match status" value="1"/>
</dbReference>
<reference evidence="13 14" key="1">
    <citation type="submission" date="2020-07" db="EMBL/GenBank/DDBJ databases">
        <title>non toxigenic Corynebacterium sp. nov from a clinical source.</title>
        <authorList>
            <person name="Bernier A.-M."/>
            <person name="Bernard K."/>
        </authorList>
    </citation>
    <scope>NUCLEOTIDE SEQUENCE [LARGE SCALE GENOMIC DNA]</scope>
    <source>
        <strain evidence="14">NML 93-0612</strain>
    </source>
</reference>
<evidence type="ECO:0000256" key="1">
    <source>
        <dbReference type="ARBA" id="ARBA00010688"/>
    </source>
</evidence>
<evidence type="ECO:0000259" key="12">
    <source>
        <dbReference type="Pfam" id="PF00294"/>
    </source>
</evidence>
<dbReference type="Gene3D" id="3.40.1190.20">
    <property type="match status" value="1"/>
</dbReference>
<evidence type="ECO:0000256" key="9">
    <source>
        <dbReference type="ARBA" id="ARBA00047745"/>
    </source>
</evidence>
<dbReference type="SUPFAM" id="SSF53613">
    <property type="entry name" value="Ribokinase-like"/>
    <property type="match status" value="1"/>
</dbReference>
<dbReference type="InterPro" id="IPR017583">
    <property type="entry name" value="Tagatose/fructose_Pkinase"/>
</dbReference>
<evidence type="ECO:0000256" key="4">
    <source>
        <dbReference type="ARBA" id="ARBA00022679"/>
    </source>
</evidence>
<evidence type="ECO:0000313" key="13">
    <source>
        <dbReference type="EMBL" id="QMV85473.1"/>
    </source>
</evidence>
<comment type="catalytic activity">
    <reaction evidence="9 11">
        <text>beta-D-fructose 1-phosphate + ATP = beta-D-fructose 1,6-bisphosphate + ADP + H(+)</text>
        <dbReference type="Rhea" id="RHEA:14213"/>
        <dbReference type="ChEBI" id="CHEBI:15378"/>
        <dbReference type="ChEBI" id="CHEBI:30616"/>
        <dbReference type="ChEBI" id="CHEBI:32966"/>
        <dbReference type="ChEBI" id="CHEBI:138881"/>
        <dbReference type="ChEBI" id="CHEBI:456216"/>
        <dbReference type="EC" id="2.7.1.56"/>
    </reaction>
</comment>
<dbReference type="NCBIfam" id="TIGR03168">
    <property type="entry name" value="1-PFK"/>
    <property type="match status" value="1"/>
</dbReference>
<keyword evidence="7 11" id="KW-0067">ATP-binding</keyword>
<dbReference type="RefSeq" id="WP_182386294.1">
    <property type="nucleotide sequence ID" value="NZ_CP059833.1"/>
</dbReference>
<feature type="domain" description="Carbohydrate kinase PfkB" evidence="12">
    <location>
        <begin position="12"/>
        <end position="308"/>
    </location>
</feature>
<evidence type="ECO:0000256" key="8">
    <source>
        <dbReference type="ARBA" id="ARBA00032802"/>
    </source>
</evidence>
<evidence type="ECO:0000256" key="10">
    <source>
        <dbReference type="PIRNR" id="PIRNR000535"/>
    </source>
</evidence>
<name>A0A7G5FFT2_9CORY</name>
<keyword evidence="5 11" id="KW-0547">Nucleotide-binding</keyword>
<gene>
    <name evidence="13" type="primary">pfkB</name>
    <name evidence="13" type="ORF">HW450_01595</name>
</gene>
<dbReference type="PANTHER" id="PTHR46566">
    <property type="entry name" value="1-PHOSPHOFRUCTOKINASE-RELATED"/>
    <property type="match status" value="1"/>
</dbReference>